<proteinExistence type="predicted"/>
<comment type="caution">
    <text evidence="1">The sequence shown here is derived from an EMBL/GenBank/DDBJ whole genome shotgun (WGS) entry which is preliminary data.</text>
</comment>
<reference evidence="1 2" key="1">
    <citation type="submission" date="2017-07" db="EMBL/GenBank/DDBJ databases">
        <title>Genomes of Fischerella (Mastigocladus) sp. strains.</title>
        <authorList>
            <person name="Miller S.R."/>
        </authorList>
    </citation>
    <scope>NUCLEOTIDE SEQUENCE [LARGE SCALE GENOMIC DNA]</scope>
    <source>
        <strain evidence="1 2">CCMEE 5318</strain>
    </source>
</reference>
<accession>A0A2N6LP67</accession>
<evidence type="ECO:0000313" key="2">
    <source>
        <dbReference type="Proteomes" id="UP000235081"/>
    </source>
</evidence>
<protein>
    <submittedName>
        <fullName evidence="1">Uncharacterized protein</fullName>
    </submittedName>
</protein>
<sequence>PASYQIEQQLQSFKKILKDCVAELGNELQVATDGPKSALRPDDSIIQYCQAITAYKEVEWLTDKKNSEAFIDRGMKTNGYSPIDLMIKQTNQIFEQCKLIARPIEQFRSFYPELEFTSSQKEYAQEIKKNYNSIVKQRIELESRKKLEPGPYMVITSPLSGKKLEITNLINFDIAKDPGFWKSSELSIKILSRKATQKMPHHLIAQGKFKTSDGKEIDMPIGTISMKSMSEHDLKPGMFIEQGKVEFHFGISDGMIDALKQQTREYLESVKNNTPEAERLQLAAAIHDVSHTEEKYGMRRAGVAFAVFPESVENQLKQLQFTQMKVIGTQFNEYANRNFKGEKVAIKFENGPHPREPTQTARWVIVEGKKLGTLDARSPHLLPGCEASATVTSSTSTSIVVTSLKNPDNKLQIDGVDKYAFANRQWQGEKINITIDLRQTNPRQPPKVFALVGDKVLGVLNKQSVNFLQQRLSSIGRELHGFTFTGTVNHAPASYADIVIDPNTVKYADIQTEQQISKKEEKRVATVVFFEAPIERSHTNKTEQVMCNMVKRAVNRAVEQGYNTVHFVDASPYKSDSPSVVVQTIQDLARSRRDIKIELSGATSVKNAMQLLEQPNDIVIGIGSIETASIIDYASSLGKAVVAYVPETGEFERRNLPQMETAIQKTVSTAKKDLEQERA</sequence>
<gene>
    <name evidence="1" type="ORF">CEN46_01325</name>
</gene>
<feature type="non-terminal residue" evidence="1">
    <location>
        <position position="1"/>
    </location>
</feature>
<name>A0A2N6LP67_9CYAN</name>
<dbReference type="Proteomes" id="UP000235081">
    <property type="component" value="Unassembled WGS sequence"/>
</dbReference>
<dbReference type="AlphaFoldDB" id="A0A2N6LP67"/>
<evidence type="ECO:0000313" key="1">
    <source>
        <dbReference type="EMBL" id="PMB27532.1"/>
    </source>
</evidence>
<organism evidence="1 2">
    <name type="scientific">Fischerella thermalis CCMEE 5318</name>
    <dbReference type="NCBI Taxonomy" id="2019666"/>
    <lineage>
        <taxon>Bacteria</taxon>
        <taxon>Bacillati</taxon>
        <taxon>Cyanobacteriota</taxon>
        <taxon>Cyanophyceae</taxon>
        <taxon>Nostocales</taxon>
        <taxon>Hapalosiphonaceae</taxon>
        <taxon>Fischerella</taxon>
    </lineage>
</organism>
<dbReference type="EMBL" id="NMQE01000030">
    <property type="protein sequence ID" value="PMB27532.1"/>
    <property type="molecule type" value="Genomic_DNA"/>
</dbReference>